<dbReference type="EMBL" id="JAODIM010000043">
    <property type="protein sequence ID" value="MCU5780459.1"/>
    <property type="molecule type" value="Genomic_DNA"/>
</dbReference>
<sequence>MAYSAIAVANAFIQKAKKKGIKDITPMKLQKLVFYAHAWSLVMSNKPLVKDKVFAWPYGPVIESIYHEFKGHGSTNITVPGTELEWDDSPSALIEFKYVTPHVPEGDDLSLSIIDSVLEVYGDQSAGALSNLTHRPGSAWYHVVEEHGGGEPRNLIIPNDVIKECTSRELGLGD</sequence>
<evidence type="ECO:0000313" key="3">
    <source>
        <dbReference type="Proteomes" id="UP001064262"/>
    </source>
</evidence>
<organism evidence="2 3">
    <name type="scientific">Winslowiella arboricola</name>
    <dbReference type="NCBI Taxonomy" id="2978220"/>
    <lineage>
        <taxon>Bacteria</taxon>
        <taxon>Pseudomonadati</taxon>
        <taxon>Pseudomonadota</taxon>
        <taxon>Gammaproteobacteria</taxon>
        <taxon>Enterobacterales</taxon>
        <taxon>Erwiniaceae</taxon>
        <taxon>Winslowiella</taxon>
    </lineage>
</organism>
<evidence type="ECO:0000313" key="2">
    <source>
        <dbReference type="EMBL" id="MCU5780459.1"/>
    </source>
</evidence>
<dbReference type="RefSeq" id="WP_267144338.1">
    <property type="nucleotide sequence ID" value="NZ_JAODIL010000081.1"/>
</dbReference>
<comment type="caution">
    <text evidence="2">The sequence shown here is derived from an EMBL/GenBank/DDBJ whole genome shotgun (WGS) entry which is preliminary data.</text>
</comment>
<keyword evidence="3" id="KW-1185">Reference proteome</keyword>
<dbReference type="AlphaFoldDB" id="A0A9J6PVB4"/>
<gene>
    <name evidence="2" type="ORF">N5923_23485</name>
</gene>
<dbReference type="Pfam" id="PF13274">
    <property type="entry name" value="SocA_Panacea"/>
    <property type="match status" value="1"/>
</dbReference>
<dbReference type="Proteomes" id="UP001064262">
    <property type="component" value="Unassembled WGS sequence"/>
</dbReference>
<reference evidence="2" key="1">
    <citation type="submission" date="2022-09" db="EMBL/GenBank/DDBJ databases">
        <title>Winslowiella arboricola sp. nov., isolated from bleeding cankers on broadleaf hosts.</title>
        <authorList>
            <person name="Brady C."/>
            <person name="Kaur S."/>
            <person name="Crampton B."/>
            <person name="Maddock D."/>
            <person name="Arnold D."/>
            <person name="Denman S."/>
        </authorList>
    </citation>
    <scope>NUCLEOTIDE SEQUENCE</scope>
    <source>
        <strain evidence="2">BAC 15a-03b</strain>
    </source>
</reference>
<proteinExistence type="predicted"/>
<feature type="domain" description="Antitoxin SocA-like Panacea" evidence="1">
    <location>
        <begin position="29"/>
        <end position="140"/>
    </location>
</feature>
<accession>A0A9J6PVB4</accession>
<evidence type="ECO:0000259" key="1">
    <source>
        <dbReference type="Pfam" id="PF13274"/>
    </source>
</evidence>
<protein>
    <submittedName>
        <fullName evidence="2">DUF4065 domain-containing protein</fullName>
    </submittedName>
</protein>
<dbReference type="InterPro" id="IPR025272">
    <property type="entry name" value="SocA_Panacea"/>
</dbReference>
<name>A0A9J6PVB4_9GAMM</name>